<evidence type="ECO:0000256" key="1">
    <source>
        <dbReference type="SAM" id="MobiDB-lite"/>
    </source>
</evidence>
<name>A0AAW9D536_BURTH</name>
<proteinExistence type="predicted"/>
<dbReference type="AlphaFoldDB" id="A0AAW9D536"/>
<evidence type="ECO:0000313" key="2">
    <source>
        <dbReference type="EMBL" id="MDW9257105.1"/>
    </source>
</evidence>
<reference evidence="2" key="1">
    <citation type="submission" date="2018-08" db="EMBL/GenBank/DDBJ databases">
        <title>Identification of Burkholderia cepacia strains that express a Burkholderia pseudomallei-like capsular polysaccharide.</title>
        <authorList>
            <person name="Burtnick M.N."/>
            <person name="Vongsouvath M."/>
            <person name="Newton P."/>
            <person name="Wuthiekanun V."/>
            <person name="Limmathurotsakul D."/>
            <person name="Brett P.J."/>
            <person name="Chantratita N."/>
            <person name="Dance D.A."/>
        </authorList>
    </citation>
    <scope>NUCLEOTIDE SEQUENCE</scope>
    <source>
        <strain evidence="2">SBXCC001</strain>
    </source>
</reference>
<protein>
    <submittedName>
        <fullName evidence="2">Uncharacterized protein</fullName>
    </submittedName>
</protein>
<evidence type="ECO:0000313" key="3">
    <source>
        <dbReference type="Proteomes" id="UP001272137"/>
    </source>
</evidence>
<organism evidence="2 3">
    <name type="scientific">Burkholderia thailandensis</name>
    <dbReference type="NCBI Taxonomy" id="57975"/>
    <lineage>
        <taxon>Bacteria</taxon>
        <taxon>Pseudomonadati</taxon>
        <taxon>Pseudomonadota</taxon>
        <taxon>Betaproteobacteria</taxon>
        <taxon>Burkholderiales</taxon>
        <taxon>Burkholderiaceae</taxon>
        <taxon>Burkholderia</taxon>
        <taxon>pseudomallei group</taxon>
    </lineage>
</organism>
<feature type="compositionally biased region" description="Basic and acidic residues" evidence="1">
    <location>
        <begin position="69"/>
        <end position="83"/>
    </location>
</feature>
<feature type="region of interest" description="Disordered" evidence="1">
    <location>
        <begin position="55"/>
        <end position="108"/>
    </location>
</feature>
<dbReference type="EMBL" id="QXCT01000002">
    <property type="protein sequence ID" value="MDW9257105.1"/>
    <property type="molecule type" value="Genomic_DNA"/>
</dbReference>
<sequence length="160" mass="18128">MHRAPLARFPDERHDRIAAGRIGREQVATIAGRAAFALRRREEIGRRGGFGERGAQLARERRVPRRRGFVGERAERGVEPRAKTRDRRRRGRGEVATQRRRRALARPRCVSARAGRGAAWSIVDSVVMARGDGGAGPVRFIPVDLEKRIPYCSPCERWIE</sequence>
<comment type="caution">
    <text evidence="2">The sequence shown here is derived from an EMBL/GenBank/DDBJ whole genome shotgun (WGS) entry which is preliminary data.</text>
</comment>
<accession>A0AAW9D536</accession>
<dbReference type="Proteomes" id="UP001272137">
    <property type="component" value="Unassembled WGS sequence"/>
</dbReference>
<gene>
    <name evidence="2" type="ORF">C7S16_4143</name>
</gene>